<sequence length="839" mass="89719">MSAPYTPLEQIPSMHDSSDDRPVSAGLLDSGTALEDNPSATDAVKATDITDEGLRKEIGLFSASAIIVGQVIGSGIFSTPASVVFFCGTPAMALILWFISGLFSFGGALAYAELGTMFPQNGGMIRYLSHAYPKPRAFVATIMAYSVTFFCRPAAIAANVAVFAQYFFFAAGHKDYIESRDYLLRGIGALVMTALLILNVISVRWSLRLLNVFAVIKIVALLIVSFTGFLLMCGAIKRTPGTNWSRGFKGTKMDAQSFASAMTRLFWSWEGWSNVGYVVGEVKNVKRTLPLSLGLAMGSIAVLYVFANIAYFSVIPLEDIDNGMLLAAQFMDKIFGKAMGQVVLPTCIGLSILGVVMTELFGGGRLMYTAGKTGSTPNMAPPIYALVIIWALSLVFLFAPPPGVAFDLLVDLVQEGMWYFYALSAFGVIVLRRRLPVYPLRRFRSSLILSFLFAALSLVLGILQFYPPATLPGKEKPKVPHYLAPLLGVIFMGLCAIPWYLRMWRYINPTADEGGTRTLVISLSAGSNGQLIPFVMPAPNERGDPVGPPTVTDAASSPSATDATSPAASTVDTVIVIGLCQSTLMTLWSTAVLPQSLEVSLLPATDTAASDTPADTAVPADSSSAPANPDGSDSGSGSDSEDEGSATGDAESNSTSKKSAAAHISKHVSKRRKEEVSSSSSSSEKSESESDSSESESSSSESESDSGSDSSASDTSSSDSDSSDSDDGTNDLTNKQKTAKVKRRRFQRQLNGKIATNFDLLAQQRALTEEAEGRLTKDRFKKTYMDYVATGFGDDLDKLRKEEIIGEESLDALVDSLEIGANSFAYAEKKMIADEAALN</sequence>
<keyword evidence="2 6" id="KW-0812">Transmembrane</keyword>
<feature type="transmembrane region" description="Helical" evidence="6">
    <location>
        <begin position="182"/>
        <end position="201"/>
    </location>
</feature>
<evidence type="ECO:0000256" key="3">
    <source>
        <dbReference type="ARBA" id="ARBA00022989"/>
    </source>
</evidence>
<feature type="transmembrane region" description="Helical" evidence="6">
    <location>
        <begin position="94"/>
        <end position="112"/>
    </location>
</feature>
<dbReference type="GO" id="GO:0016020">
    <property type="term" value="C:membrane"/>
    <property type="evidence" value="ECO:0007669"/>
    <property type="project" value="UniProtKB-SubCell"/>
</dbReference>
<feature type="transmembrane region" description="Helical" evidence="6">
    <location>
        <begin position="213"/>
        <end position="236"/>
    </location>
</feature>
<keyword evidence="4 6" id="KW-0472">Membrane</keyword>
<feature type="domain" description="Ribosome-assembly protein 3 C-terminal" evidence="7">
    <location>
        <begin position="780"/>
        <end position="824"/>
    </location>
</feature>
<feature type="transmembrane region" description="Helical" evidence="6">
    <location>
        <begin position="447"/>
        <end position="467"/>
    </location>
</feature>
<feature type="compositionally biased region" description="Low complexity" evidence="5">
    <location>
        <begin position="695"/>
        <end position="720"/>
    </location>
</feature>
<gene>
    <name evidence="8" type="ORF">DL89DRAFT_319938</name>
</gene>
<feature type="transmembrane region" description="Helical" evidence="6">
    <location>
        <begin position="293"/>
        <end position="314"/>
    </location>
</feature>
<evidence type="ECO:0000313" key="8">
    <source>
        <dbReference type="EMBL" id="ORX74392.1"/>
    </source>
</evidence>
<dbReference type="Pfam" id="PF13520">
    <property type="entry name" value="AA_permease_2"/>
    <property type="match status" value="1"/>
</dbReference>
<dbReference type="Gene3D" id="1.20.1740.10">
    <property type="entry name" value="Amino acid/polyamine transporter I"/>
    <property type="match status" value="1"/>
</dbReference>
<evidence type="ECO:0000256" key="6">
    <source>
        <dbReference type="SAM" id="Phobius"/>
    </source>
</evidence>
<dbReference type="InterPro" id="IPR002293">
    <property type="entry name" value="AA/rel_permease1"/>
</dbReference>
<dbReference type="PANTHER" id="PTHR11785:SF353">
    <property type="entry name" value="METHIONINE TRANSPORTER (EUROFUNG)"/>
    <property type="match status" value="1"/>
</dbReference>
<evidence type="ECO:0000256" key="2">
    <source>
        <dbReference type="ARBA" id="ARBA00022692"/>
    </source>
</evidence>
<dbReference type="InterPro" id="IPR050598">
    <property type="entry name" value="AminoAcid_Transporter"/>
</dbReference>
<feature type="transmembrane region" description="Helical" evidence="6">
    <location>
        <begin position="334"/>
        <end position="358"/>
    </location>
</feature>
<feature type="compositionally biased region" description="Basic residues" evidence="5">
    <location>
        <begin position="737"/>
        <end position="746"/>
    </location>
</feature>
<dbReference type="OrthoDB" id="5982228at2759"/>
<keyword evidence="3 6" id="KW-1133">Transmembrane helix</keyword>
<dbReference type="GeneID" id="63807815"/>
<feature type="region of interest" description="Disordered" evidence="5">
    <location>
        <begin position="1"/>
        <end position="39"/>
    </location>
</feature>
<dbReference type="Proteomes" id="UP000193922">
    <property type="component" value="Unassembled WGS sequence"/>
</dbReference>
<feature type="transmembrane region" description="Helical" evidence="6">
    <location>
        <begin position="60"/>
        <end position="87"/>
    </location>
</feature>
<feature type="transmembrane region" description="Helical" evidence="6">
    <location>
        <begin position="418"/>
        <end position="435"/>
    </location>
</feature>
<feature type="region of interest" description="Disordered" evidence="5">
    <location>
        <begin position="536"/>
        <end position="567"/>
    </location>
</feature>
<feature type="compositionally biased region" description="Low complexity" evidence="5">
    <location>
        <begin position="549"/>
        <end position="567"/>
    </location>
</feature>
<evidence type="ECO:0000313" key="9">
    <source>
        <dbReference type="Proteomes" id="UP000193922"/>
    </source>
</evidence>
<evidence type="ECO:0000256" key="1">
    <source>
        <dbReference type="ARBA" id="ARBA00004141"/>
    </source>
</evidence>
<dbReference type="GO" id="GO:0015179">
    <property type="term" value="F:L-amino acid transmembrane transporter activity"/>
    <property type="evidence" value="ECO:0007669"/>
    <property type="project" value="TreeGrafter"/>
</dbReference>
<feature type="transmembrane region" description="Helical" evidence="6">
    <location>
        <begin position="379"/>
        <end position="398"/>
    </location>
</feature>
<dbReference type="InterPro" id="IPR028217">
    <property type="entry name" value="Rsa3_C"/>
</dbReference>
<dbReference type="RefSeq" id="XP_040747603.1">
    <property type="nucleotide sequence ID" value="XM_040891167.1"/>
</dbReference>
<reference evidence="8 9" key="1">
    <citation type="submission" date="2016-07" db="EMBL/GenBank/DDBJ databases">
        <title>Pervasive Adenine N6-methylation of Active Genes in Fungi.</title>
        <authorList>
            <consortium name="DOE Joint Genome Institute"/>
            <person name="Mondo S.J."/>
            <person name="Dannebaum R.O."/>
            <person name="Kuo R.C."/>
            <person name="Labutti K."/>
            <person name="Haridas S."/>
            <person name="Kuo A."/>
            <person name="Salamov A."/>
            <person name="Ahrendt S.R."/>
            <person name="Lipzen A."/>
            <person name="Sullivan W."/>
            <person name="Andreopoulos W.B."/>
            <person name="Clum A."/>
            <person name="Lindquist E."/>
            <person name="Daum C."/>
            <person name="Ramamoorthy G.K."/>
            <person name="Gryganskyi A."/>
            <person name="Culley D."/>
            <person name="Magnuson J.K."/>
            <person name="James T.Y."/>
            <person name="O'Malley M.A."/>
            <person name="Stajich J.E."/>
            <person name="Spatafora J.W."/>
            <person name="Visel A."/>
            <person name="Grigoriev I.V."/>
        </authorList>
    </citation>
    <scope>NUCLEOTIDE SEQUENCE [LARGE SCALE GENOMIC DNA]</scope>
    <source>
        <strain evidence="8 9">ATCC 12442</strain>
    </source>
</reference>
<feature type="region of interest" description="Disordered" evidence="5">
    <location>
        <begin position="607"/>
        <end position="746"/>
    </location>
</feature>
<feature type="transmembrane region" description="Helical" evidence="6">
    <location>
        <begin position="142"/>
        <end position="170"/>
    </location>
</feature>
<evidence type="ECO:0000256" key="5">
    <source>
        <dbReference type="SAM" id="MobiDB-lite"/>
    </source>
</evidence>
<keyword evidence="9" id="KW-1185">Reference proteome</keyword>
<evidence type="ECO:0000256" key="4">
    <source>
        <dbReference type="ARBA" id="ARBA00023136"/>
    </source>
</evidence>
<dbReference type="EMBL" id="MCFD01000001">
    <property type="protein sequence ID" value="ORX74392.1"/>
    <property type="molecule type" value="Genomic_DNA"/>
</dbReference>
<accession>A0A1Y1WLL7</accession>
<evidence type="ECO:0000259" key="7">
    <source>
        <dbReference type="Pfam" id="PF14615"/>
    </source>
</evidence>
<comment type="subcellular location">
    <subcellularLocation>
        <location evidence="1">Membrane</location>
        <topology evidence="1">Multi-pass membrane protein</topology>
    </subcellularLocation>
</comment>
<proteinExistence type="predicted"/>
<name>A0A1Y1WLL7_9FUNG</name>
<feature type="transmembrane region" description="Helical" evidence="6">
    <location>
        <begin position="479"/>
        <end position="501"/>
    </location>
</feature>
<dbReference type="AlphaFoldDB" id="A0A1Y1WLL7"/>
<dbReference type="STRING" id="61395.A0A1Y1WLL7"/>
<protein>
    <recommendedName>
        <fullName evidence="7">Ribosome-assembly protein 3 C-terminal domain-containing protein</fullName>
    </recommendedName>
</protein>
<organism evidence="8 9">
    <name type="scientific">Linderina pennispora</name>
    <dbReference type="NCBI Taxonomy" id="61395"/>
    <lineage>
        <taxon>Eukaryota</taxon>
        <taxon>Fungi</taxon>
        <taxon>Fungi incertae sedis</taxon>
        <taxon>Zoopagomycota</taxon>
        <taxon>Kickxellomycotina</taxon>
        <taxon>Kickxellomycetes</taxon>
        <taxon>Kickxellales</taxon>
        <taxon>Kickxellaceae</taxon>
        <taxon>Linderina</taxon>
    </lineage>
</organism>
<comment type="caution">
    <text evidence="8">The sequence shown here is derived from an EMBL/GenBank/DDBJ whole genome shotgun (WGS) entry which is preliminary data.</text>
</comment>
<dbReference type="Pfam" id="PF14615">
    <property type="entry name" value="Rsa3"/>
    <property type="match status" value="1"/>
</dbReference>
<feature type="compositionally biased region" description="Low complexity" evidence="5">
    <location>
        <begin position="607"/>
        <end position="622"/>
    </location>
</feature>
<dbReference type="PANTHER" id="PTHR11785">
    <property type="entry name" value="AMINO ACID TRANSPORTER"/>
    <property type="match status" value="1"/>
</dbReference>